<keyword evidence="4" id="KW-1185">Reference proteome</keyword>
<evidence type="ECO:0000256" key="1">
    <source>
        <dbReference type="SAM" id="MobiDB-lite"/>
    </source>
</evidence>
<comment type="caution">
    <text evidence="3">The sequence shown here is derived from an EMBL/GenBank/DDBJ whole genome shotgun (WGS) entry which is preliminary data.</text>
</comment>
<feature type="compositionally biased region" description="Basic and acidic residues" evidence="1">
    <location>
        <begin position="90"/>
        <end position="108"/>
    </location>
</feature>
<protein>
    <submittedName>
        <fullName evidence="3">Uncharacterized protein</fullName>
    </submittedName>
</protein>
<reference evidence="3" key="1">
    <citation type="submission" date="2020-08" db="EMBL/GenBank/DDBJ databases">
        <title>Plant Genome Project.</title>
        <authorList>
            <person name="Zhang R.-G."/>
        </authorList>
    </citation>
    <scope>NUCLEOTIDE SEQUENCE</scope>
    <source>
        <strain evidence="3">WSP0</strain>
        <tissue evidence="3">Leaf</tissue>
    </source>
</reference>
<proteinExistence type="predicted"/>
<sequence length="136" mass="15269">MGDLPPNLPSAPEYISPFSSSPVFGCEKCEPDLGEELSLLGLQIREEVDLPSLGVPLSFTNPGSIFTLVPSTCLLLVLVLVRERERKRRNREDDRRGEREILQPKKISDSSGLGCSRQHRRRSASGMGFFFPLRKR</sequence>
<keyword evidence="2" id="KW-1133">Transmembrane helix</keyword>
<dbReference type="EMBL" id="JACTNZ010000011">
    <property type="protein sequence ID" value="KAG5524448.1"/>
    <property type="molecule type" value="Genomic_DNA"/>
</dbReference>
<evidence type="ECO:0000313" key="4">
    <source>
        <dbReference type="Proteomes" id="UP000823749"/>
    </source>
</evidence>
<gene>
    <name evidence="3" type="ORF">RHGRI_031192</name>
</gene>
<accession>A0AAV6I7F6</accession>
<keyword evidence="2" id="KW-0812">Transmembrane</keyword>
<feature type="region of interest" description="Disordered" evidence="1">
    <location>
        <begin position="87"/>
        <end position="122"/>
    </location>
</feature>
<keyword evidence="2" id="KW-0472">Membrane</keyword>
<evidence type="ECO:0000256" key="2">
    <source>
        <dbReference type="SAM" id="Phobius"/>
    </source>
</evidence>
<feature type="transmembrane region" description="Helical" evidence="2">
    <location>
        <begin position="63"/>
        <end position="81"/>
    </location>
</feature>
<dbReference type="Proteomes" id="UP000823749">
    <property type="component" value="Chromosome 11"/>
</dbReference>
<name>A0AAV6I7F6_9ERIC</name>
<dbReference type="AlphaFoldDB" id="A0AAV6I7F6"/>
<organism evidence="3 4">
    <name type="scientific">Rhododendron griersonianum</name>
    <dbReference type="NCBI Taxonomy" id="479676"/>
    <lineage>
        <taxon>Eukaryota</taxon>
        <taxon>Viridiplantae</taxon>
        <taxon>Streptophyta</taxon>
        <taxon>Embryophyta</taxon>
        <taxon>Tracheophyta</taxon>
        <taxon>Spermatophyta</taxon>
        <taxon>Magnoliopsida</taxon>
        <taxon>eudicotyledons</taxon>
        <taxon>Gunneridae</taxon>
        <taxon>Pentapetalae</taxon>
        <taxon>asterids</taxon>
        <taxon>Ericales</taxon>
        <taxon>Ericaceae</taxon>
        <taxon>Ericoideae</taxon>
        <taxon>Rhodoreae</taxon>
        <taxon>Rhododendron</taxon>
    </lineage>
</organism>
<evidence type="ECO:0000313" key="3">
    <source>
        <dbReference type="EMBL" id="KAG5524448.1"/>
    </source>
</evidence>